<protein>
    <submittedName>
        <fullName evidence="1">Uncharacterized protein</fullName>
    </submittedName>
</protein>
<name>A0A7S4HBE0_GUITH</name>
<dbReference type="AlphaFoldDB" id="A0A7S4HBE0"/>
<gene>
    <name evidence="1" type="ORF">GTHE00462_LOCUS2677</name>
</gene>
<dbReference type="EMBL" id="HBKN01003149">
    <property type="protein sequence ID" value="CAE2193366.1"/>
    <property type="molecule type" value="Transcribed_RNA"/>
</dbReference>
<evidence type="ECO:0000313" key="1">
    <source>
        <dbReference type="EMBL" id="CAE2193366.1"/>
    </source>
</evidence>
<sequence>MAVLAGTAVFFSAEENVAETKIWDREMAGIRNATALPEQLARKFLIRNNLVWKQAEDKCKSYGAEVCPLKNVCNGKSPNAQRVLCTERGRKRCTKKDERQLQSRWVPVKVEASKQWVSTDDCSAVEFPEDKKMRGVVACCGMMRGKGPYDVLAVHLAPVVQEVRKSGLGKRKYRPGQRDSWSQHEYVDKMRSNDPFLAHKQSGTKVKSFHEHVTDKAKEHLGTQTVNAISDKIADIHGQMKSGIGLLLNSFSPSANATSTSNLKESARTKLSFGVTQAVRNATKQGRSRPRRAG</sequence>
<accession>A0A7S4HBE0</accession>
<proteinExistence type="predicted"/>
<organism evidence="1">
    <name type="scientific">Guillardia theta</name>
    <name type="common">Cryptophyte</name>
    <name type="synonym">Cryptomonas phi</name>
    <dbReference type="NCBI Taxonomy" id="55529"/>
    <lineage>
        <taxon>Eukaryota</taxon>
        <taxon>Cryptophyceae</taxon>
        <taxon>Pyrenomonadales</taxon>
        <taxon>Geminigeraceae</taxon>
        <taxon>Guillardia</taxon>
    </lineage>
</organism>
<reference evidence="1" key="1">
    <citation type="submission" date="2021-01" db="EMBL/GenBank/DDBJ databases">
        <authorList>
            <person name="Corre E."/>
            <person name="Pelletier E."/>
            <person name="Niang G."/>
            <person name="Scheremetjew M."/>
            <person name="Finn R."/>
            <person name="Kale V."/>
            <person name="Holt S."/>
            <person name="Cochrane G."/>
            <person name="Meng A."/>
            <person name="Brown T."/>
            <person name="Cohen L."/>
        </authorList>
    </citation>
    <scope>NUCLEOTIDE SEQUENCE</scope>
    <source>
        <strain evidence="1">CCMP 2712</strain>
    </source>
</reference>